<protein>
    <submittedName>
        <fullName evidence="5">Unannotated protein</fullName>
    </submittedName>
</protein>
<feature type="region of interest" description="Disordered" evidence="2">
    <location>
        <begin position="438"/>
        <end position="458"/>
    </location>
</feature>
<dbReference type="PANTHER" id="PTHR46401:SF2">
    <property type="entry name" value="GLYCOSYLTRANSFERASE WBBK-RELATED"/>
    <property type="match status" value="1"/>
</dbReference>
<keyword evidence="1" id="KW-0808">Transferase</keyword>
<evidence type="ECO:0000256" key="2">
    <source>
        <dbReference type="SAM" id="MobiDB-lite"/>
    </source>
</evidence>
<feature type="domain" description="Glycosyl transferase family 1" evidence="3">
    <location>
        <begin position="242"/>
        <end position="406"/>
    </location>
</feature>
<gene>
    <name evidence="5" type="ORF">UFOPK1392_00139</name>
    <name evidence="6" type="ORF">UFOPK3733_01411</name>
</gene>
<dbReference type="Pfam" id="PF13439">
    <property type="entry name" value="Glyco_transf_4"/>
    <property type="match status" value="1"/>
</dbReference>
<dbReference type="PANTHER" id="PTHR46401">
    <property type="entry name" value="GLYCOSYLTRANSFERASE WBBK-RELATED"/>
    <property type="match status" value="1"/>
</dbReference>
<dbReference type="Pfam" id="PF00534">
    <property type="entry name" value="Glycos_transf_1"/>
    <property type="match status" value="1"/>
</dbReference>
<dbReference type="EMBL" id="CAEMXZ010000003">
    <property type="protein sequence ID" value="CAB4322405.1"/>
    <property type="molecule type" value="Genomic_DNA"/>
</dbReference>
<sequence length="458" mass="50269">MSPTADAPRTSGRTAADGDLPLRIAFLTYRGKPHVGGQGVYTRHLTKALLDLGHEVEVLSGQPYPIVDPRVPLIDLPSLDIYNDQYPMRLPGPWEIKSLGDLVEVSSFMGGSFPEPLAFSVRAFQHLRRRVNEFDLVQDNQCLGYGLLAMERVGLPVLATIHHPITVDRRLEMEHAETAFKRFSKGRWYGFTKMQTRVASRMPRVITVSQNSLKDIHADQNVPLDRLHVVPVGVDQELFKPQPHVKRVPGRLITTASADVTMKGLRYLLEAVAKLRTERHIELVVIGRLKEGGPSARIIDELGLRDAVTFITGVPEERIIELYSEAQLAVVPSLYEGFSLPAIEAMSCGVPLVATTGGALPEVVGADNDTALCVPPGDSEALAAKIAMALDDEALRDRIGAAGRQRVIERWTWRHTAVGTVEHYRALLAETAAIQARRPGGAGAAPRYQHSRLPKTGA</sequence>
<dbReference type="EMBL" id="CAFBNC010000075">
    <property type="protein sequence ID" value="CAB4943105.1"/>
    <property type="molecule type" value="Genomic_DNA"/>
</dbReference>
<dbReference type="InterPro" id="IPR028098">
    <property type="entry name" value="Glyco_trans_4-like_N"/>
</dbReference>
<reference evidence="5" key="1">
    <citation type="submission" date="2020-05" db="EMBL/GenBank/DDBJ databases">
        <authorList>
            <person name="Chiriac C."/>
            <person name="Salcher M."/>
            <person name="Ghai R."/>
            <person name="Kavagutti S V."/>
        </authorList>
    </citation>
    <scope>NUCLEOTIDE SEQUENCE</scope>
</reference>
<accession>A0A6J5YAE4</accession>
<dbReference type="AlphaFoldDB" id="A0A6J5YAE4"/>
<dbReference type="Gene3D" id="3.40.50.2000">
    <property type="entry name" value="Glycogen Phosphorylase B"/>
    <property type="match status" value="2"/>
</dbReference>
<name>A0A6J5YAE4_9ZZZZ</name>
<feature type="domain" description="Glycosyltransferase subfamily 4-like N-terminal" evidence="4">
    <location>
        <begin position="35"/>
        <end position="237"/>
    </location>
</feature>
<evidence type="ECO:0000256" key="1">
    <source>
        <dbReference type="ARBA" id="ARBA00022679"/>
    </source>
</evidence>
<feature type="compositionally biased region" description="Low complexity" evidence="2">
    <location>
        <begin position="438"/>
        <end position="447"/>
    </location>
</feature>
<dbReference type="CDD" id="cd03801">
    <property type="entry name" value="GT4_PimA-like"/>
    <property type="match status" value="1"/>
</dbReference>
<dbReference type="SUPFAM" id="SSF53756">
    <property type="entry name" value="UDP-Glycosyltransferase/glycogen phosphorylase"/>
    <property type="match status" value="1"/>
</dbReference>
<evidence type="ECO:0000313" key="5">
    <source>
        <dbReference type="EMBL" id="CAB4322405.1"/>
    </source>
</evidence>
<proteinExistence type="predicted"/>
<dbReference type="InterPro" id="IPR001296">
    <property type="entry name" value="Glyco_trans_1"/>
</dbReference>
<dbReference type="GO" id="GO:0009103">
    <property type="term" value="P:lipopolysaccharide biosynthetic process"/>
    <property type="evidence" value="ECO:0007669"/>
    <property type="project" value="TreeGrafter"/>
</dbReference>
<organism evidence="5">
    <name type="scientific">freshwater metagenome</name>
    <dbReference type="NCBI Taxonomy" id="449393"/>
    <lineage>
        <taxon>unclassified sequences</taxon>
        <taxon>metagenomes</taxon>
        <taxon>ecological metagenomes</taxon>
    </lineage>
</organism>
<evidence type="ECO:0000259" key="4">
    <source>
        <dbReference type="Pfam" id="PF13439"/>
    </source>
</evidence>
<feature type="compositionally biased region" description="Basic residues" evidence="2">
    <location>
        <begin position="449"/>
        <end position="458"/>
    </location>
</feature>
<dbReference type="GO" id="GO:0016757">
    <property type="term" value="F:glycosyltransferase activity"/>
    <property type="evidence" value="ECO:0007669"/>
    <property type="project" value="InterPro"/>
</dbReference>
<evidence type="ECO:0000259" key="3">
    <source>
        <dbReference type="Pfam" id="PF00534"/>
    </source>
</evidence>
<evidence type="ECO:0000313" key="6">
    <source>
        <dbReference type="EMBL" id="CAB4943105.1"/>
    </source>
</evidence>